<dbReference type="GO" id="GO:0061595">
    <property type="term" value="F:6-deoxy-6-sulfofructose-1-phosphate aldolase activity"/>
    <property type="evidence" value="ECO:0007669"/>
    <property type="project" value="TreeGrafter"/>
</dbReference>
<evidence type="ECO:0000313" key="4">
    <source>
        <dbReference type="Proteomes" id="UP000219994"/>
    </source>
</evidence>
<accession>A0A2A6FSW7</accession>
<protein>
    <submittedName>
        <fullName evidence="3">Tagatose-bisphosphate aldolase</fullName>
    </submittedName>
</protein>
<dbReference type="InterPro" id="IPR050552">
    <property type="entry name" value="LacD_aldolase"/>
</dbReference>
<dbReference type="EMBL" id="NAEP01000028">
    <property type="protein sequence ID" value="PDQ35701.1"/>
    <property type="molecule type" value="Genomic_DNA"/>
</dbReference>
<dbReference type="SMART" id="SM01133">
    <property type="entry name" value="DeoC"/>
    <property type="match status" value="1"/>
</dbReference>
<proteinExistence type="inferred from homology"/>
<evidence type="ECO:0000256" key="2">
    <source>
        <dbReference type="ARBA" id="ARBA00023239"/>
    </source>
</evidence>
<dbReference type="PANTHER" id="PTHR39340:SF1">
    <property type="entry name" value="SULFOFRUCTOSEPHOSPHATE ALDOLASE"/>
    <property type="match status" value="1"/>
</dbReference>
<name>A0A2A6FSW7_9MICO</name>
<dbReference type="InterPro" id="IPR013785">
    <property type="entry name" value="Aldolase_TIM"/>
</dbReference>
<keyword evidence="2" id="KW-0456">Lyase</keyword>
<comment type="caution">
    <text evidence="3">The sequence shown here is derived from an EMBL/GenBank/DDBJ whole genome shotgun (WGS) entry which is preliminary data.</text>
</comment>
<dbReference type="Proteomes" id="UP000219994">
    <property type="component" value="Unassembled WGS sequence"/>
</dbReference>
<evidence type="ECO:0000313" key="3">
    <source>
        <dbReference type="EMBL" id="PDQ35701.1"/>
    </source>
</evidence>
<dbReference type="AlphaFoldDB" id="A0A2A6FSW7"/>
<dbReference type="SUPFAM" id="SSF51569">
    <property type="entry name" value="Aldolase"/>
    <property type="match status" value="1"/>
</dbReference>
<reference evidence="4" key="1">
    <citation type="submission" date="2017-03" db="EMBL/GenBank/DDBJ databases">
        <authorList>
            <person name="Lund M.B."/>
        </authorList>
    </citation>
    <scope>NUCLEOTIDE SEQUENCE [LARGE SCALE GENOMIC DNA]</scope>
</reference>
<sequence>MIELTTAERRVFDRLCTPEGGLLIVAADQRAGMKATMVETAVEAGSVSTAELAAAKADIALVLGGSAPAVLLDPEVALPFVIDNGILPATTGLVIGLDASGYETAKGLRRTRYVEGMSARRVRELGGDAAKMLFYLRADRLSDESAVITDMARLIAEYASEGVLLIVEILTYQLEQESDAQYAAVFPALIIGAARLCAEAGARILKLPYPGSADACAAVTAAAAGIPWAVLSAGVNHDTFIQQVRIAVAAGAHGAMAGRSLWKDCLTGTADDRRRVLIGRAVPRVRELARVIDKTRSNSSVSNPLSTTHPRD</sequence>
<comment type="similarity">
    <text evidence="1">Belongs to the aldolase LacD family.</text>
</comment>
<evidence type="ECO:0000256" key="1">
    <source>
        <dbReference type="ARBA" id="ARBA00008679"/>
    </source>
</evidence>
<dbReference type="GO" id="GO:1902777">
    <property type="term" value="P:6-sulfoquinovose(1-) catabolic process"/>
    <property type="evidence" value="ECO:0007669"/>
    <property type="project" value="TreeGrafter"/>
</dbReference>
<dbReference type="PANTHER" id="PTHR39340">
    <property type="entry name" value="SULFOFRUCTOSEPHOSPHATE ALDOLASE"/>
    <property type="match status" value="1"/>
</dbReference>
<gene>
    <name evidence="3" type="ORF">B5766_04385</name>
</gene>
<dbReference type="Pfam" id="PF01791">
    <property type="entry name" value="DeoC"/>
    <property type="match status" value="1"/>
</dbReference>
<dbReference type="Gene3D" id="3.20.20.70">
    <property type="entry name" value="Aldolase class I"/>
    <property type="match status" value="1"/>
</dbReference>
<dbReference type="InterPro" id="IPR002915">
    <property type="entry name" value="DeoC/FbaB/LacD_aldolase"/>
</dbReference>
<dbReference type="CDD" id="cd00945">
    <property type="entry name" value="Aldolase_Class_I"/>
    <property type="match status" value="1"/>
</dbReference>
<organism evidence="3 4">
    <name type="scientific">Candidatus Lumbricidiphila eiseniae</name>
    <dbReference type="NCBI Taxonomy" id="1969409"/>
    <lineage>
        <taxon>Bacteria</taxon>
        <taxon>Bacillati</taxon>
        <taxon>Actinomycetota</taxon>
        <taxon>Actinomycetes</taxon>
        <taxon>Micrococcales</taxon>
        <taxon>Microbacteriaceae</taxon>
        <taxon>Candidatus Lumbricidiphila</taxon>
    </lineage>
</organism>